<dbReference type="PANTHER" id="PTHR48258">
    <property type="entry name" value="DUF4218 DOMAIN-CONTAINING PROTEIN-RELATED"/>
    <property type="match status" value="1"/>
</dbReference>
<evidence type="ECO:0000313" key="3">
    <source>
        <dbReference type="EMBL" id="PKA49244.1"/>
    </source>
</evidence>
<reference evidence="3 4" key="1">
    <citation type="journal article" date="2017" name="Nature">
        <title>The Apostasia genome and the evolution of orchids.</title>
        <authorList>
            <person name="Zhang G.Q."/>
            <person name="Liu K.W."/>
            <person name="Li Z."/>
            <person name="Lohaus R."/>
            <person name="Hsiao Y.Y."/>
            <person name="Niu S.C."/>
            <person name="Wang J.Y."/>
            <person name="Lin Y.C."/>
            <person name="Xu Q."/>
            <person name="Chen L.J."/>
            <person name="Yoshida K."/>
            <person name="Fujiwara S."/>
            <person name="Wang Z.W."/>
            <person name="Zhang Y.Q."/>
            <person name="Mitsuda N."/>
            <person name="Wang M."/>
            <person name="Liu G.H."/>
            <person name="Pecoraro L."/>
            <person name="Huang H.X."/>
            <person name="Xiao X.J."/>
            <person name="Lin M."/>
            <person name="Wu X.Y."/>
            <person name="Wu W.L."/>
            <person name="Chen Y.Y."/>
            <person name="Chang S.B."/>
            <person name="Sakamoto S."/>
            <person name="Ohme-Takagi M."/>
            <person name="Yagi M."/>
            <person name="Zeng S.J."/>
            <person name="Shen C.Y."/>
            <person name="Yeh C.M."/>
            <person name="Luo Y.B."/>
            <person name="Tsai W.C."/>
            <person name="Van de Peer Y."/>
            <person name="Liu Z.J."/>
        </authorList>
    </citation>
    <scope>NUCLEOTIDE SEQUENCE [LARGE SCALE GENOMIC DNA]</scope>
    <source>
        <strain evidence="4">cv. Shenzhen</strain>
        <tissue evidence="3">Stem</tissue>
    </source>
</reference>
<evidence type="ECO:0000313" key="4">
    <source>
        <dbReference type="Proteomes" id="UP000236161"/>
    </source>
</evidence>
<dbReference type="InterPro" id="IPR025452">
    <property type="entry name" value="DUF4218"/>
</dbReference>
<name>A0A2I0A128_9ASPA</name>
<organism evidence="3 4">
    <name type="scientific">Apostasia shenzhenica</name>
    <dbReference type="NCBI Taxonomy" id="1088818"/>
    <lineage>
        <taxon>Eukaryota</taxon>
        <taxon>Viridiplantae</taxon>
        <taxon>Streptophyta</taxon>
        <taxon>Embryophyta</taxon>
        <taxon>Tracheophyta</taxon>
        <taxon>Spermatophyta</taxon>
        <taxon>Magnoliopsida</taxon>
        <taxon>Liliopsida</taxon>
        <taxon>Asparagales</taxon>
        <taxon>Orchidaceae</taxon>
        <taxon>Apostasioideae</taxon>
        <taxon>Apostasia</taxon>
    </lineage>
</organism>
<keyword evidence="1" id="KW-0732">Signal</keyword>
<feature type="domain" description="DUF4218" evidence="2">
    <location>
        <begin position="1"/>
        <end position="78"/>
    </location>
</feature>
<dbReference type="Proteomes" id="UP000236161">
    <property type="component" value="Unassembled WGS sequence"/>
</dbReference>
<dbReference type="OrthoDB" id="783809at2759"/>
<dbReference type="Pfam" id="PF13960">
    <property type="entry name" value="DUF4218"/>
    <property type="match status" value="1"/>
</dbReference>
<dbReference type="EMBL" id="KZ452039">
    <property type="protein sequence ID" value="PKA49244.1"/>
    <property type="molecule type" value="Genomic_DNA"/>
</dbReference>
<sequence length="134" mass="16042">MERIFLPSFFPIMVHLLIHLVEEVKLSGLVPFRWMYPFERFFFVLKEYVSNKAHLEGSITEEGITFCSKYLEVHYVTFDMHNNNLSTIDQYNYLFDSAGTRIGKEEIIILDDKSLIQIHRFVLRHCDQIESYRQ</sequence>
<feature type="signal peptide" evidence="1">
    <location>
        <begin position="1"/>
        <end position="23"/>
    </location>
</feature>
<proteinExistence type="predicted"/>
<evidence type="ECO:0000259" key="2">
    <source>
        <dbReference type="Pfam" id="PF13960"/>
    </source>
</evidence>
<feature type="chain" id="PRO_5014133274" description="DUF4218 domain-containing protein" evidence="1">
    <location>
        <begin position="24"/>
        <end position="134"/>
    </location>
</feature>
<gene>
    <name evidence="3" type="ORF">AXF42_Ash014146</name>
</gene>
<dbReference type="PANTHER" id="PTHR48258:SF15">
    <property type="entry name" value="OS02G0543900 PROTEIN"/>
    <property type="match status" value="1"/>
</dbReference>
<evidence type="ECO:0000256" key="1">
    <source>
        <dbReference type="SAM" id="SignalP"/>
    </source>
</evidence>
<dbReference type="AlphaFoldDB" id="A0A2I0A128"/>
<protein>
    <recommendedName>
        <fullName evidence="2">DUF4218 domain-containing protein</fullName>
    </recommendedName>
</protein>
<keyword evidence="4" id="KW-1185">Reference proteome</keyword>
<accession>A0A2I0A128</accession>